<proteinExistence type="predicted"/>
<reference evidence="1" key="1">
    <citation type="submission" date="2014-07" db="EMBL/GenBank/DDBJ databases">
        <title>Identification of a novel salt tolerance gene in wild soybean by whole-genome sequencing.</title>
        <authorList>
            <person name="Lam H.-M."/>
            <person name="Qi X."/>
            <person name="Li M.-W."/>
            <person name="Liu X."/>
            <person name="Xie M."/>
            <person name="Ni M."/>
            <person name="Xu X."/>
        </authorList>
    </citation>
    <scope>NUCLEOTIDE SEQUENCE [LARGE SCALE GENOMIC DNA]</scope>
    <source>
        <tissue evidence="1">Root</tissue>
    </source>
</reference>
<name>A0A0B2SDD6_GLYSO</name>
<dbReference type="PANTHER" id="PTHR33116:SF70">
    <property type="entry name" value="NON-LTR RETROELEMENT REVERSE TRANSCRIPTASE-LIKE PROTEIN"/>
    <property type="match status" value="1"/>
</dbReference>
<dbReference type="PANTHER" id="PTHR33116">
    <property type="entry name" value="REVERSE TRANSCRIPTASE ZINC-BINDING DOMAIN-CONTAINING PROTEIN-RELATED-RELATED"/>
    <property type="match status" value="1"/>
</dbReference>
<evidence type="ECO:0000313" key="1">
    <source>
        <dbReference type="EMBL" id="KHN42808.1"/>
    </source>
</evidence>
<dbReference type="Proteomes" id="UP000053555">
    <property type="component" value="Unassembled WGS sequence"/>
</dbReference>
<sequence>IECLFHLINFVVDQKAWTPIQLARGGPKLSHLAFTDDLLLFSEASISQANTIKKVLDTFCASSGQKVNYEKTRIYFLGNVHWLNRNLIVQQLGYQGTPDLGKYLGVPLHHQKANAQSFRFIIDKLEQRLSCWKDKSLSFAGRLTLNKVVIQAMPTYIMQTNSIPESVCKDIVKYRNFIWGDSQNSRKVHWLNKKDTCKPKKYGSLGTR</sequence>
<feature type="non-terminal residue" evidence="1">
    <location>
        <position position="1"/>
    </location>
</feature>
<dbReference type="EMBL" id="KN644090">
    <property type="protein sequence ID" value="KHN42808.1"/>
    <property type="molecule type" value="Genomic_DNA"/>
</dbReference>
<protein>
    <submittedName>
        <fullName evidence="1">Putative ribonuclease H protein</fullName>
    </submittedName>
</protein>
<feature type="non-terminal residue" evidence="1">
    <location>
        <position position="208"/>
    </location>
</feature>
<accession>A0A0B2SDD6</accession>
<organism evidence="1">
    <name type="scientific">Glycine soja</name>
    <name type="common">Wild soybean</name>
    <dbReference type="NCBI Taxonomy" id="3848"/>
    <lineage>
        <taxon>Eukaryota</taxon>
        <taxon>Viridiplantae</taxon>
        <taxon>Streptophyta</taxon>
        <taxon>Embryophyta</taxon>
        <taxon>Tracheophyta</taxon>
        <taxon>Spermatophyta</taxon>
        <taxon>Magnoliopsida</taxon>
        <taxon>eudicotyledons</taxon>
        <taxon>Gunneridae</taxon>
        <taxon>Pentapetalae</taxon>
        <taxon>rosids</taxon>
        <taxon>fabids</taxon>
        <taxon>Fabales</taxon>
        <taxon>Fabaceae</taxon>
        <taxon>Papilionoideae</taxon>
        <taxon>50 kb inversion clade</taxon>
        <taxon>NPAAA clade</taxon>
        <taxon>indigoferoid/millettioid clade</taxon>
        <taxon>Phaseoleae</taxon>
        <taxon>Glycine</taxon>
        <taxon>Glycine subgen. Soja</taxon>
    </lineage>
</organism>
<dbReference type="AlphaFoldDB" id="A0A0B2SDD6"/>
<gene>
    <name evidence="1" type="ORF">glysoja_036982</name>
</gene>